<comment type="caution">
    <text evidence="2">The sequence shown here is derived from an EMBL/GenBank/DDBJ whole genome shotgun (WGS) entry which is preliminary data.</text>
</comment>
<dbReference type="AlphaFoldDB" id="A0AAW1PCG8"/>
<accession>A0AAW1PCG8</accession>
<gene>
    <name evidence="2" type="ORF">WJX72_008657</name>
</gene>
<evidence type="ECO:0000313" key="3">
    <source>
        <dbReference type="Proteomes" id="UP001489004"/>
    </source>
</evidence>
<dbReference type="EMBL" id="JALJOR010000014">
    <property type="protein sequence ID" value="KAK9806287.1"/>
    <property type="molecule type" value="Genomic_DNA"/>
</dbReference>
<feature type="region of interest" description="Disordered" evidence="1">
    <location>
        <begin position="40"/>
        <end position="59"/>
    </location>
</feature>
<organism evidence="2 3">
    <name type="scientific">[Myrmecia] bisecta</name>
    <dbReference type="NCBI Taxonomy" id="41462"/>
    <lineage>
        <taxon>Eukaryota</taxon>
        <taxon>Viridiplantae</taxon>
        <taxon>Chlorophyta</taxon>
        <taxon>core chlorophytes</taxon>
        <taxon>Trebouxiophyceae</taxon>
        <taxon>Trebouxiales</taxon>
        <taxon>Trebouxiaceae</taxon>
        <taxon>Myrmecia</taxon>
    </lineage>
</organism>
<evidence type="ECO:0000313" key="2">
    <source>
        <dbReference type="EMBL" id="KAK9806287.1"/>
    </source>
</evidence>
<proteinExistence type="predicted"/>
<dbReference type="Proteomes" id="UP001489004">
    <property type="component" value="Unassembled WGS sequence"/>
</dbReference>
<reference evidence="2 3" key="1">
    <citation type="journal article" date="2024" name="Nat. Commun.">
        <title>Phylogenomics reveals the evolutionary origins of lichenization in chlorophyte algae.</title>
        <authorList>
            <person name="Puginier C."/>
            <person name="Libourel C."/>
            <person name="Otte J."/>
            <person name="Skaloud P."/>
            <person name="Haon M."/>
            <person name="Grisel S."/>
            <person name="Petersen M."/>
            <person name="Berrin J.G."/>
            <person name="Delaux P.M."/>
            <person name="Dal Grande F."/>
            <person name="Keller J."/>
        </authorList>
    </citation>
    <scope>NUCLEOTIDE SEQUENCE [LARGE SCALE GENOMIC DNA]</scope>
    <source>
        <strain evidence="2 3">SAG 2043</strain>
    </source>
</reference>
<protein>
    <submittedName>
        <fullName evidence="2">Uncharacterized protein</fullName>
    </submittedName>
</protein>
<name>A0AAW1PCG8_9CHLO</name>
<evidence type="ECO:0000256" key="1">
    <source>
        <dbReference type="SAM" id="MobiDB-lite"/>
    </source>
</evidence>
<sequence length="127" mass="14176">MPHSFFHSPAQLPNHDNPHRCDLYLHQCIALDFKRSQAYDPTRSEGCQPGPQLVSMSQPTWSLGRHPAVCGRPRARKDCDSVEVTADRRDAAVACQQQALPRAARQAVTHSEDLAEVNIASLLPLRR</sequence>
<keyword evidence="3" id="KW-1185">Reference proteome</keyword>